<dbReference type="InterPro" id="IPR012337">
    <property type="entry name" value="RNaseH-like_sf"/>
</dbReference>
<gene>
    <name evidence="2" type="ORF">Slati_0216900</name>
</gene>
<feature type="domain" description="HAT C-terminal dimerisation" evidence="1">
    <location>
        <begin position="36"/>
        <end position="118"/>
    </location>
</feature>
<dbReference type="SUPFAM" id="SSF53098">
    <property type="entry name" value="Ribonuclease H-like"/>
    <property type="match status" value="1"/>
</dbReference>
<dbReference type="Pfam" id="PF05699">
    <property type="entry name" value="Dimer_Tnp_hAT"/>
    <property type="match status" value="1"/>
</dbReference>
<organism evidence="2">
    <name type="scientific">Sesamum latifolium</name>
    <dbReference type="NCBI Taxonomy" id="2727402"/>
    <lineage>
        <taxon>Eukaryota</taxon>
        <taxon>Viridiplantae</taxon>
        <taxon>Streptophyta</taxon>
        <taxon>Embryophyta</taxon>
        <taxon>Tracheophyta</taxon>
        <taxon>Spermatophyta</taxon>
        <taxon>Magnoliopsida</taxon>
        <taxon>eudicotyledons</taxon>
        <taxon>Gunneridae</taxon>
        <taxon>Pentapetalae</taxon>
        <taxon>asterids</taxon>
        <taxon>lamiids</taxon>
        <taxon>Lamiales</taxon>
        <taxon>Pedaliaceae</taxon>
        <taxon>Sesamum</taxon>
    </lineage>
</organism>
<evidence type="ECO:0000259" key="1">
    <source>
        <dbReference type="Pfam" id="PF05699"/>
    </source>
</evidence>
<name>A0AAW2YBZ9_9LAMI</name>
<dbReference type="EMBL" id="JACGWN010000001">
    <property type="protein sequence ID" value="KAL0463293.1"/>
    <property type="molecule type" value="Genomic_DNA"/>
</dbReference>
<dbReference type="InterPro" id="IPR008906">
    <property type="entry name" value="HATC_C_dom"/>
</dbReference>
<dbReference type="PANTHER" id="PTHR23272:SF179">
    <property type="entry name" value="ZINC FINGER BED DOMAIN-CONTAINING PROTEIN RICESLEEPER 2-LIKE ISOFORM X1"/>
    <property type="match status" value="1"/>
</dbReference>
<accession>A0AAW2YBZ9</accession>
<dbReference type="GO" id="GO:0046983">
    <property type="term" value="F:protein dimerization activity"/>
    <property type="evidence" value="ECO:0007669"/>
    <property type="project" value="InterPro"/>
</dbReference>
<reference evidence="2" key="2">
    <citation type="journal article" date="2024" name="Plant">
        <title>Genomic evolution and insights into agronomic trait innovations of Sesamum species.</title>
        <authorList>
            <person name="Miao H."/>
            <person name="Wang L."/>
            <person name="Qu L."/>
            <person name="Liu H."/>
            <person name="Sun Y."/>
            <person name="Le M."/>
            <person name="Wang Q."/>
            <person name="Wei S."/>
            <person name="Zheng Y."/>
            <person name="Lin W."/>
            <person name="Duan Y."/>
            <person name="Cao H."/>
            <person name="Xiong S."/>
            <person name="Wang X."/>
            <person name="Wei L."/>
            <person name="Li C."/>
            <person name="Ma Q."/>
            <person name="Ju M."/>
            <person name="Zhao R."/>
            <person name="Li G."/>
            <person name="Mu C."/>
            <person name="Tian Q."/>
            <person name="Mei H."/>
            <person name="Zhang T."/>
            <person name="Gao T."/>
            <person name="Zhang H."/>
        </authorList>
    </citation>
    <scope>NUCLEOTIDE SEQUENCE</scope>
    <source>
        <strain evidence="2">KEN1</strain>
    </source>
</reference>
<dbReference type="PANTHER" id="PTHR23272">
    <property type="entry name" value="BED FINGER-RELATED"/>
    <property type="match status" value="1"/>
</dbReference>
<comment type="caution">
    <text evidence="2">The sequence shown here is derived from an EMBL/GenBank/DDBJ whole genome shotgun (WGS) entry which is preliminary data.</text>
</comment>
<sequence>MSSVVDSNINLDCLDEFEEFMVSKTTCTTNVRVTSELDMYLEESLLPRTRDFDILIWWKTNGVKFPTLQKMARDILAIPDSTVASESAFSSSGKLINPHRNRLHHTTVEALMCSRCWLWNEVNDTCSASDGIQICSSLLDEEDDQDDRDNK</sequence>
<dbReference type="AlphaFoldDB" id="A0AAW2YBZ9"/>
<reference evidence="2" key="1">
    <citation type="submission" date="2020-06" db="EMBL/GenBank/DDBJ databases">
        <authorList>
            <person name="Li T."/>
            <person name="Hu X."/>
            <person name="Zhang T."/>
            <person name="Song X."/>
            <person name="Zhang H."/>
            <person name="Dai N."/>
            <person name="Sheng W."/>
            <person name="Hou X."/>
            <person name="Wei L."/>
        </authorList>
    </citation>
    <scope>NUCLEOTIDE SEQUENCE</scope>
    <source>
        <strain evidence="2">KEN1</strain>
        <tissue evidence="2">Leaf</tissue>
    </source>
</reference>
<evidence type="ECO:0000313" key="2">
    <source>
        <dbReference type="EMBL" id="KAL0463293.1"/>
    </source>
</evidence>
<protein>
    <submittedName>
        <fullName evidence="2">Zinc finger BED domain-containing protein DAYSLEEPER</fullName>
    </submittedName>
</protein>
<proteinExistence type="predicted"/>